<organism evidence="1 2">
    <name type="scientific">Clostridium neonatale</name>
    <dbReference type="NCBI Taxonomy" id="137838"/>
    <lineage>
        <taxon>Bacteria</taxon>
        <taxon>Bacillati</taxon>
        <taxon>Bacillota</taxon>
        <taxon>Clostridia</taxon>
        <taxon>Eubacteriales</taxon>
        <taxon>Clostridiaceae</taxon>
        <taxon>Clostridium</taxon>
    </lineage>
</organism>
<dbReference type="Gene3D" id="2.40.10.270">
    <property type="entry name" value="Bacteriophage SPP1 head-tail adaptor protein"/>
    <property type="match status" value="1"/>
</dbReference>
<evidence type="ECO:0000313" key="1">
    <source>
        <dbReference type="EMBL" id="CAI3545575.1"/>
    </source>
</evidence>
<name>A0AAD1YDP3_9CLOT</name>
<protein>
    <submittedName>
        <fullName evidence="1">Head-tail adaptor protein</fullName>
    </submittedName>
</protein>
<dbReference type="InterPro" id="IPR038666">
    <property type="entry name" value="SSP1_head-tail_sf"/>
</dbReference>
<gene>
    <name evidence="1" type="ORF">CNEO2_150021</name>
</gene>
<dbReference type="EMBL" id="CAMTCP010000066">
    <property type="protein sequence ID" value="CAI3545575.1"/>
    <property type="molecule type" value="Genomic_DNA"/>
</dbReference>
<dbReference type="NCBIfam" id="TIGR01563">
    <property type="entry name" value="gp16_SPP1"/>
    <property type="match status" value="1"/>
</dbReference>
<sequence>MEIKNGEFKHPIVIQRVDPDADKEDEDNIPIEESWKDLITTRAKILNVSGKETIIANADTSTINKRFYIRYSRNIKLNTDDRIVYEEQIYNITYISDIEEAHKYYEIVGELLK</sequence>
<comment type="caution">
    <text evidence="1">The sequence shown here is derived from an EMBL/GenBank/DDBJ whole genome shotgun (WGS) entry which is preliminary data.</text>
</comment>
<reference evidence="1" key="1">
    <citation type="submission" date="2022-10" db="EMBL/GenBank/DDBJ databases">
        <authorList>
            <person name="Aires J."/>
            <person name="Mesa V."/>
        </authorList>
    </citation>
    <scope>NUCLEOTIDE SEQUENCE</scope>
    <source>
        <strain evidence="1">Clostridium neonatale JD116</strain>
    </source>
</reference>
<dbReference type="Proteomes" id="UP001189143">
    <property type="component" value="Unassembled WGS sequence"/>
</dbReference>
<dbReference type="InterPro" id="IPR008767">
    <property type="entry name" value="Phage_SPP1_head-tail_adaptor"/>
</dbReference>
<evidence type="ECO:0000313" key="2">
    <source>
        <dbReference type="Proteomes" id="UP001189143"/>
    </source>
</evidence>
<dbReference type="AlphaFoldDB" id="A0AAD1YDP3"/>
<dbReference type="Pfam" id="PF05521">
    <property type="entry name" value="Phage_HCP"/>
    <property type="match status" value="1"/>
</dbReference>
<proteinExistence type="predicted"/>
<accession>A0AAD1YDP3</accession>